<dbReference type="EMBL" id="CP002278">
    <property type="protein sequence ID" value="ADP76962.1"/>
    <property type="molecule type" value="Genomic_DNA"/>
</dbReference>
<dbReference type="CDD" id="cd01669">
    <property type="entry name" value="TGS_MJ1332_like"/>
    <property type="match status" value="1"/>
</dbReference>
<dbReference type="Pfam" id="PF02824">
    <property type="entry name" value="TGS"/>
    <property type="match status" value="1"/>
</dbReference>
<dbReference type="InterPro" id="IPR013646">
    <property type="entry name" value="YGR210-like_G4"/>
</dbReference>
<dbReference type="SUPFAM" id="SSF81271">
    <property type="entry name" value="TGS-like"/>
    <property type="match status" value="1"/>
</dbReference>
<dbReference type="CDD" id="cd01899">
    <property type="entry name" value="Ygr210"/>
    <property type="match status" value="1"/>
</dbReference>
<dbReference type="InterPro" id="IPR012675">
    <property type="entry name" value="Beta-grasp_dom_sf"/>
</dbReference>
<dbReference type="AlphaFoldDB" id="E3GXD0"/>
<dbReference type="PANTHER" id="PTHR23305:SF1">
    <property type="entry name" value="OBG-TYPE G DOMAIN-CONTAINING PROTEIN"/>
    <property type="match status" value="1"/>
</dbReference>
<evidence type="ECO:0000259" key="3">
    <source>
        <dbReference type="PROSITE" id="PS51710"/>
    </source>
</evidence>
<dbReference type="GO" id="GO:0005737">
    <property type="term" value="C:cytoplasm"/>
    <property type="evidence" value="ECO:0007669"/>
    <property type="project" value="TreeGrafter"/>
</dbReference>
<evidence type="ECO:0000256" key="2">
    <source>
        <dbReference type="ARBA" id="ARBA00022741"/>
    </source>
</evidence>
<dbReference type="Proteomes" id="UP000002315">
    <property type="component" value="Chromosome"/>
</dbReference>
<proteinExistence type="inferred from homology"/>
<evidence type="ECO:0000313" key="5">
    <source>
        <dbReference type="Proteomes" id="UP000002315"/>
    </source>
</evidence>
<dbReference type="SUPFAM" id="SSF52540">
    <property type="entry name" value="P-loop containing nucleoside triphosphate hydrolases"/>
    <property type="match status" value="1"/>
</dbReference>
<protein>
    <recommendedName>
        <fullName evidence="3">OBG-type G domain-containing protein</fullName>
    </recommendedName>
</protein>
<dbReference type="PROSITE" id="PS51710">
    <property type="entry name" value="G_OBG"/>
    <property type="match status" value="1"/>
</dbReference>
<dbReference type="OrthoDB" id="5875at2157"/>
<organism evidence="4 5">
    <name type="scientific">Methanothermus fervidus (strain ATCC 43054 / DSM 2088 / JCM 10308 / V24 S)</name>
    <dbReference type="NCBI Taxonomy" id="523846"/>
    <lineage>
        <taxon>Archaea</taxon>
        <taxon>Methanobacteriati</taxon>
        <taxon>Methanobacteriota</taxon>
        <taxon>Methanomada group</taxon>
        <taxon>Methanobacteria</taxon>
        <taxon>Methanobacteriales</taxon>
        <taxon>Methanothermaceae</taxon>
        <taxon>Methanothermus</taxon>
    </lineage>
</organism>
<dbReference type="InterPro" id="IPR027417">
    <property type="entry name" value="P-loop_NTPase"/>
</dbReference>
<accession>E3GXD0</accession>
<sequence length="396" mass="44040">MIQIAVTGKPNVGKSTFFSAATLSDVEVASYPFTTIDPNRAVAYVTTQCPCKELGLKCNPRNSKCKNGIRYIPIELIDVAGLVPGAYKGRGLGNKFLDDLRQADMFIHIVDASGSTDEEGKIVEPGTQDPLEDIKFLEKEILMWVYGIIGKNWNKLVRKILLENLKFEEVVYDQLSGIGVSIEGIVKAKNMVGSRFDKWGKEELLKFLKYLINICKPMLIVANKIDIPTAEKNIKKIKNKYSRVVPASAEAELALRKAAKAGLIKYTPGSSNFKIINKDKLNKKQISALNYIKKNILEKYGSTGVQKALNKAVFEILKMIVVYPVENENKMSDSQGNVLPDAILLPKGSTPVDLAYKIHEEIGENFRFAIDARKGIKISNDYKLKNGDIIKIVHTA</sequence>
<dbReference type="PANTHER" id="PTHR23305">
    <property type="entry name" value="OBG GTPASE FAMILY"/>
    <property type="match status" value="1"/>
</dbReference>
<name>E3GXD0_METFV</name>
<dbReference type="Pfam" id="PF01926">
    <property type="entry name" value="MMR_HSR1"/>
    <property type="match status" value="1"/>
</dbReference>
<dbReference type="PRINTS" id="PR00326">
    <property type="entry name" value="GTP1OBG"/>
</dbReference>
<feature type="domain" description="OBG-type G" evidence="3">
    <location>
        <begin position="2"/>
        <end position="267"/>
    </location>
</feature>
<keyword evidence="2" id="KW-0547">Nucleotide-binding</keyword>
<dbReference type="HOGENOM" id="CLU_037276_1_0_2"/>
<dbReference type="Gene3D" id="3.10.20.30">
    <property type="match status" value="1"/>
</dbReference>
<dbReference type="Gene3D" id="3.40.50.300">
    <property type="entry name" value="P-loop containing nucleotide triphosphate hydrolases"/>
    <property type="match status" value="1"/>
</dbReference>
<dbReference type="Gene3D" id="1.10.8.470">
    <property type="match status" value="1"/>
</dbReference>
<dbReference type="GO" id="GO:0005525">
    <property type="term" value="F:GTP binding"/>
    <property type="evidence" value="ECO:0007669"/>
    <property type="project" value="InterPro"/>
</dbReference>
<evidence type="ECO:0000313" key="4">
    <source>
        <dbReference type="EMBL" id="ADP76962.1"/>
    </source>
</evidence>
<comment type="similarity">
    <text evidence="1">Belongs to the RelA/SpoT family.</text>
</comment>
<reference evidence="4 5" key="1">
    <citation type="journal article" date="2010" name="Stand. Genomic Sci.">
        <title>Complete genome sequence of Methanothermus fervidus type strain (V24S).</title>
        <authorList>
            <person name="Anderson I."/>
            <person name="Djao O.D."/>
            <person name="Misra M."/>
            <person name="Chertkov O."/>
            <person name="Nolan M."/>
            <person name="Lucas S."/>
            <person name="Lapidus A."/>
            <person name="Del Rio T.G."/>
            <person name="Tice H."/>
            <person name="Cheng J.F."/>
            <person name="Tapia R."/>
            <person name="Han C."/>
            <person name="Goodwin L."/>
            <person name="Pitluck S."/>
            <person name="Liolios K."/>
            <person name="Ivanova N."/>
            <person name="Mavromatis K."/>
            <person name="Mikhailova N."/>
            <person name="Pati A."/>
            <person name="Brambilla E."/>
            <person name="Chen A."/>
            <person name="Palaniappan K."/>
            <person name="Land M."/>
            <person name="Hauser L."/>
            <person name="Chang Y.J."/>
            <person name="Jeffries C.D."/>
            <person name="Sikorski J."/>
            <person name="Spring S."/>
            <person name="Rohde M."/>
            <person name="Eichinger K."/>
            <person name="Huber H."/>
            <person name="Wirth R."/>
            <person name="Goker M."/>
            <person name="Detter J.C."/>
            <person name="Woyke T."/>
            <person name="Bristow J."/>
            <person name="Eisen J.A."/>
            <person name="Markowitz V."/>
            <person name="Hugenholtz P."/>
            <person name="Klenk H.P."/>
            <person name="Kyrpides N.C."/>
        </authorList>
    </citation>
    <scope>NUCLEOTIDE SEQUENCE [LARGE SCALE GENOMIC DNA]</scope>
    <source>
        <strain evidence="5">ATCC 43054 / DSM 2088 / JCM 10308 / V24 S</strain>
    </source>
</reference>
<gene>
    <name evidence="4" type="ordered locus">Mfer_0159</name>
</gene>
<dbReference type="InterPro" id="IPR012676">
    <property type="entry name" value="TGS-like"/>
</dbReference>
<dbReference type="NCBIfam" id="NF007171">
    <property type="entry name" value="PRK09602.1"/>
    <property type="match status" value="1"/>
</dbReference>
<dbReference type="STRING" id="523846.Mfer_0159"/>
<dbReference type="InterPro" id="IPR006073">
    <property type="entry name" value="GTP-bd"/>
</dbReference>
<dbReference type="InterPro" id="IPR004095">
    <property type="entry name" value="TGS"/>
</dbReference>
<dbReference type="Pfam" id="PF08438">
    <property type="entry name" value="YGR210-like_G4"/>
    <property type="match status" value="1"/>
</dbReference>
<dbReference type="GO" id="GO:0016887">
    <property type="term" value="F:ATP hydrolysis activity"/>
    <property type="evidence" value="ECO:0007669"/>
    <property type="project" value="TreeGrafter"/>
</dbReference>
<dbReference type="InterPro" id="IPR031167">
    <property type="entry name" value="G_OBG"/>
</dbReference>
<keyword evidence="5" id="KW-1185">Reference proteome</keyword>
<dbReference type="FunFam" id="3.10.20.30:FF:000002">
    <property type="entry name" value="GTP pyrophosphokinase (RelA/SpoT)"/>
    <property type="match status" value="1"/>
</dbReference>
<dbReference type="KEGG" id="mfv:Mfer_0159"/>
<evidence type="ECO:0000256" key="1">
    <source>
        <dbReference type="ARBA" id="ARBA00007476"/>
    </source>
</evidence>